<dbReference type="PANTHER" id="PTHR23164:SF30">
    <property type="entry name" value="EARLY ENDOSOME ANTIGEN 1"/>
    <property type="match status" value="1"/>
</dbReference>
<keyword evidence="8" id="KW-1185">Reference proteome</keyword>
<sequence length="281" mass="31168">MATSFQQPQNPYVFQQQNNFYRPNHAQPQFTPPSSITPPSSNISPPNVQAPPKQIFAQRSCGYVPAALRKTELPQRVRRPDTPPRSAQSSFESSSSSQASRASKSLPVTPTDDMSSFMAPLSQVTRVVTDEWNEELGEVTGEPTRGHWKPDASVTCCTSPTCATVFSFMARRHHCRRCGGIFCFVHSARTVPLDQEARFHPKGVPGRACDSCYSDYKIWQSERKSRASSITSGGTATPPANSIDCPEIRGAEFLGIKPKNQDSVRHLSNQESVNDWNWSTF</sequence>
<name>A0A2K1QUC2_9PEZI</name>
<dbReference type="SUPFAM" id="SSF57903">
    <property type="entry name" value="FYVE/PHD zinc finger"/>
    <property type="match status" value="1"/>
</dbReference>
<feature type="compositionally biased region" description="Low complexity" evidence="5">
    <location>
        <begin position="1"/>
        <end position="21"/>
    </location>
</feature>
<accession>A0A2K1QUC2</accession>
<keyword evidence="2 4" id="KW-0863">Zinc-finger</keyword>
<protein>
    <submittedName>
        <fullName evidence="7">Vacuolar segregation protein pep7</fullName>
    </submittedName>
</protein>
<dbReference type="Gene3D" id="3.30.40.10">
    <property type="entry name" value="Zinc/RING finger domain, C3HC4 (zinc finger)"/>
    <property type="match status" value="1"/>
</dbReference>
<dbReference type="InterPro" id="IPR013083">
    <property type="entry name" value="Znf_RING/FYVE/PHD"/>
</dbReference>
<evidence type="ECO:0000256" key="2">
    <source>
        <dbReference type="ARBA" id="ARBA00022771"/>
    </source>
</evidence>
<dbReference type="OrthoDB" id="10018316at2759"/>
<dbReference type="GO" id="GO:0008270">
    <property type="term" value="F:zinc ion binding"/>
    <property type="evidence" value="ECO:0007669"/>
    <property type="project" value="UniProtKB-KW"/>
</dbReference>
<evidence type="ECO:0000256" key="4">
    <source>
        <dbReference type="PROSITE-ProRule" id="PRU00091"/>
    </source>
</evidence>
<dbReference type="STRING" id="2082308.A0A2K1QUC2"/>
<organism evidence="7 8">
    <name type="scientific">Sphaceloma murrayae</name>
    <dbReference type="NCBI Taxonomy" id="2082308"/>
    <lineage>
        <taxon>Eukaryota</taxon>
        <taxon>Fungi</taxon>
        <taxon>Dikarya</taxon>
        <taxon>Ascomycota</taxon>
        <taxon>Pezizomycotina</taxon>
        <taxon>Dothideomycetes</taxon>
        <taxon>Dothideomycetidae</taxon>
        <taxon>Myriangiales</taxon>
        <taxon>Elsinoaceae</taxon>
        <taxon>Sphaceloma</taxon>
    </lineage>
</organism>
<dbReference type="InterPro" id="IPR011011">
    <property type="entry name" value="Znf_FYVE_PHD"/>
</dbReference>
<dbReference type="InterPro" id="IPR017455">
    <property type="entry name" value="Znf_FYVE-rel"/>
</dbReference>
<feature type="compositionally biased region" description="Low complexity" evidence="5">
    <location>
        <begin position="86"/>
        <end position="105"/>
    </location>
</feature>
<comment type="caution">
    <text evidence="7">The sequence shown here is derived from an EMBL/GenBank/DDBJ whole genome shotgun (WGS) entry which is preliminary data.</text>
</comment>
<dbReference type="EMBL" id="NKHZ01000041">
    <property type="protein sequence ID" value="PNS18483.1"/>
    <property type="molecule type" value="Genomic_DNA"/>
</dbReference>
<feature type="region of interest" description="Disordered" evidence="5">
    <location>
        <begin position="67"/>
        <end position="116"/>
    </location>
</feature>
<dbReference type="AlphaFoldDB" id="A0A2K1QUC2"/>
<evidence type="ECO:0000256" key="1">
    <source>
        <dbReference type="ARBA" id="ARBA00022723"/>
    </source>
</evidence>
<reference evidence="7 8" key="1">
    <citation type="submission" date="2017-06" db="EMBL/GenBank/DDBJ databases">
        <title>Draft genome sequence of a variant of Elsinoe murrayae.</title>
        <authorList>
            <person name="Cheng Q."/>
        </authorList>
    </citation>
    <scope>NUCLEOTIDE SEQUENCE [LARGE SCALE GENOMIC DNA]</scope>
    <source>
        <strain evidence="7 8">CQ-2017a</strain>
    </source>
</reference>
<evidence type="ECO:0000313" key="7">
    <source>
        <dbReference type="EMBL" id="PNS18483.1"/>
    </source>
</evidence>
<dbReference type="PROSITE" id="PS50178">
    <property type="entry name" value="ZF_FYVE"/>
    <property type="match status" value="1"/>
</dbReference>
<evidence type="ECO:0000256" key="5">
    <source>
        <dbReference type="SAM" id="MobiDB-lite"/>
    </source>
</evidence>
<dbReference type="CDD" id="cd15760">
    <property type="entry name" value="FYVE_scVPS27p_like"/>
    <property type="match status" value="1"/>
</dbReference>
<gene>
    <name evidence="7" type="ORF">CAC42_6300</name>
</gene>
<proteinExistence type="predicted"/>
<feature type="region of interest" description="Disordered" evidence="5">
    <location>
        <begin position="1"/>
        <end position="54"/>
    </location>
</feature>
<feature type="domain" description="FYVE-type" evidence="6">
    <location>
        <begin position="162"/>
        <end position="217"/>
    </location>
</feature>
<dbReference type="PANTHER" id="PTHR23164">
    <property type="entry name" value="EARLY ENDOSOME ANTIGEN 1"/>
    <property type="match status" value="1"/>
</dbReference>
<dbReference type="Pfam" id="PF01363">
    <property type="entry name" value="FYVE"/>
    <property type="match status" value="1"/>
</dbReference>
<evidence type="ECO:0000259" key="6">
    <source>
        <dbReference type="PROSITE" id="PS50178"/>
    </source>
</evidence>
<evidence type="ECO:0000256" key="3">
    <source>
        <dbReference type="ARBA" id="ARBA00022833"/>
    </source>
</evidence>
<feature type="compositionally biased region" description="Basic and acidic residues" evidence="5">
    <location>
        <begin position="69"/>
        <end position="82"/>
    </location>
</feature>
<keyword evidence="3" id="KW-0862">Zinc</keyword>
<dbReference type="Proteomes" id="UP000243797">
    <property type="component" value="Unassembled WGS sequence"/>
</dbReference>
<dbReference type="SMART" id="SM00064">
    <property type="entry name" value="FYVE"/>
    <property type="match status" value="1"/>
</dbReference>
<evidence type="ECO:0000313" key="8">
    <source>
        <dbReference type="Proteomes" id="UP000243797"/>
    </source>
</evidence>
<keyword evidence="1" id="KW-0479">Metal-binding</keyword>
<feature type="compositionally biased region" description="Low complexity" evidence="5">
    <location>
        <begin position="32"/>
        <end position="47"/>
    </location>
</feature>
<dbReference type="InterPro" id="IPR000306">
    <property type="entry name" value="Znf_FYVE"/>
</dbReference>
<dbReference type="InParanoid" id="A0A2K1QUC2"/>